<gene>
    <name evidence="1" type="ORF">CSTERTH_03795</name>
</gene>
<proteinExistence type="predicted"/>
<evidence type="ECO:0000313" key="2">
    <source>
        <dbReference type="Proteomes" id="UP000092971"/>
    </source>
</evidence>
<dbReference type="InterPro" id="IPR036977">
    <property type="entry name" value="DNA_primase_Znf_CHC2"/>
</dbReference>
<protein>
    <recommendedName>
        <fullName evidence="3">Zinc finger CHC2-type domain-containing protein</fullName>
    </recommendedName>
</protein>
<dbReference type="RefSeq" id="WP_054632687.1">
    <property type="nucleotide sequence ID" value="NZ_CP014672.1"/>
</dbReference>
<dbReference type="Pfam" id="PF13481">
    <property type="entry name" value="AAA_25"/>
    <property type="match status" value="1"/>
</dbReference>
<dbReference type="Gene3D" id="3.90.580.10">
    <property type="entry name" value="Zinc finger, CHC2-type domain"/>
    <property type="match status" value="1"/>
</dbReference>
<dbReference type="Gene3D" id="3.40.50.300">
    <property type="entry name" value="P-loop containing nucleotide triphosphate hydrolases"/>
    <property type="match status" value="1"/>
</dbReference>
<accession>A0A1B1YBS2</accession>
<dbReference type="InterPro" id="IPR027417">
    <property type="entry name" value="P-loop_NTPase"/>
</dbReference>
<dbReference type="Proteomes" id="UP000092971">
    <property type="component" value="Chromosome"/>
</dbReference>
<reference evidence="1 2" key="1">
    <citation type="submission" date="2016-02" db="EMBL/GenBank/DDBJ databases">
        <title>Comparison of Clostridium stercorarium subspecies using comparative genomics and transcriptomics.</title>
        <authorList>
            <person name="Schellenberg J."/>
            <person name="Thallinger G."/>
            <person name="Levin D.B."/>
            <person name="Zhang X."/>
            <person name="Alvare G."/>
            <person name="Fristensky B."/>
            <person name="Sparling R."/>
        </authorList>
    </citation>
    <scope>NUCLEOTIDE SEQUENCE [LARGE SCALE GENOMIC DNA]</scope>
    <source>
        <strain evidence="1 2">DSM 2910</strain>
    </source>
</reference>
<dbReference type="SUPFAM" id="SSF57783">
    <property type="entry name" value="Zinc beta-ribbon"/>
    <property type="match status" value="1"/>
</dbReference>
<evidence type="ECO:0000313" key="1">
    <source>
        <dbReference type="EMBL" id="ANW98221.1"/>
    </source>
</evidence>
<organism evidence="1 2">
    <name type="scientific">Thermoclostridium stercorarium subsp. thermolacticum DSM 2910</name>
    <dbReference type="NCBI Taxonomy" id="1121336"/>
    <lineage>
        <taxon>Bacteria</taxon>
        <taxon>Bacillati</taxon>
        <taxon>Bacillota</taxon>
        <taxon>Clostridia</taxon>
        <taxon>Eubacteriales</taxon>
        <taxon>Oscillospiraceae</taxon>
        <taxon>Thermoclostridium</taxon>
    </lineage>
</organism>
<dbReference type="GO" id="GO:0008270">
    <property type="term" value="F:zinc ion binding"/>
    <property type="evidence" value="ECO:0007669"/>
    <property type="project" value="InterPro"/>
</dbReference>
<name>A0A1B1YBS2_THEST</name>
<evidence type="ECO:0008006" key="3">
    <source>
        <dbReference type="Google" id="ProtNLM"/>
    </source>
</evidence>
<sequence>MQVDFGIDFRKEGGRILNLFSTYSGYDYEKELQKPESSSGTINIHCPFHNDRHPSAWFNVRTGFFGCHSCGIYYRWSDLVQMENDFYGVTSRYGEPKDNREKGQRLFELVWGTSIEEQEKKMMKMRRPSPELCQYFEDFVEASQRRLREIVESGEIPPYLQEYLNSHDLEIETLVRCGCGYQDWTKVGPAVVFPMIKSGICVGVGLRGEEGKRNLPNSNVWPIGLDDAIRAGAPVVAIAEGGSDYLRLSQAVEKCGLDTPVIGWPGNVVPEEWESYLLNFDRIIFYRQGDKTSELISKRVRDRLGERVRVVTLPTQVKLTEEIVVSPTNKDICEWCKDMQYWKENYGTTDYDIDERLVKFLRNVPQPRRIVYTLEDMIHPPKTAGWLIENAIPRGEIGLLWGPSQNGKTTLALNLIYSLATGEPLAGIEGLRPASDLPRPLKVLFIEEDASLPNEIIPRLRSIFTGNPSPSDEDFGAVVQRVTAGNVDVRVAQLSLRVDDENSPGYRYATELLEEFWPHVVIYDALRSIHSKEENSPSEMAVVINNLRTLQAYGDNRTDIILHHTRKPSAGTDWLDELSTLSGIRGTTALVAASRFQIGIYGPQTTGDPLGYFTIGISGNLVKQTGRKPYYCIRSESGRLIYDKQETEKRWEESENASKKTRELQERYRKIVEVLEEAVEPLTWDELGAKLQVKGITASRDTLQKDILVLNEQWEKTNAGKEIVVDEGRGRGKKTTVYLRKDIHINNVRR</sequence>
<dbReference type="SUPFAM" id="SSF52540">
    <property type="entry name" value="P-loop containing nucleoside triphosphate hydrolases"/>
    <property type="match status" value="1"/>
</dbReference>
<dbReference type="OrthoDB" id="9773296at2"/>
<dbReference type="GO" id="GO:0006260">
    <property type="term" value="P:DNA replication"/>
    <property type="evidence" value="ECO:0007669"/>
    <property type="project" value="InterPro"/>
</dbReference>
<dbReference type="AlphaFoldDB" id="A0A1B1YBS2"/>
<dbReference type="EMBL" id="CP014672">
    <property type="protein sequence ID" value="ANW98221.1"/>
    <property type="molecule type" value="Genomic_DNA"/>
</dbReference>
<dbReference type="GO" id="GO:0003677">
    <property type="term" value="F:DNA binding"/>
    <property type="evidence" value="ECO:0007669"/>
    <property type="project" value="InterPro"/>
</dbReference>